<dbReference type="InterPro" id="IPR058792">
    <property type="entry name" value="Beta-barrel_RND_2"/>
</dbReference>
<dbReference type="GO" id="GO:1990281">
    <property type="term" value="C:efflux pump complex"/>
    <property type="evidence" value="ECO:0007669"/>
    <property type="project" value="TreeGrafter"/>
</dbReference>
<dbReference type="Gene3D" id="2.40.30.170">
    <property type="match status" value="1"/>
</dbReference>
<feature type="domain" description="CusB-like beta-barrel" evidence="3">
    <location>
        <begin position="183"/>
        <end position="249"/>
    </location>
</feature>
<dbReference type="RefSeq" id="WP_174539806.1">
    <property type="nucleotide sequence ID" value="NZ_WHUT02000006.1"/>
</dbReference>
<evidence type="ECO:0000313" key="4">
    <source>
        <dbReference type="EMBL" id="NUB45003.1"/>
    </source>
</evidence>
<feature type="coiled-coil region" evidence="2">
    <location>
        <begin position="113"/>
        <end position="147"/>
    </location>
</feature>
<dbReference type="AlphaFoldDB" id="A0A8X8GVB0"/>
<dbReference type="InterPro" id="IPR006143">
    <property type="entry name" value="RND_pump_MFP"/>
</dbReference>
<dbReference type="Gene3D" id="2.40.50.100">
    <property type="match status" value="1"/>
</dbReference>
<dbReference type="NCBIfam" id="TIGR01730">
    <property type="entry name" value="RND_mfp"/>
    <property type="match status" value="1"/>
</dbReference>
<dbReference type="Gene3D" id="1.10.287.470">
    <property type="entry name" value="Helix hairpin bin"/>
    <property type="match status" value="1"/>
</dbReference>
<protein>
    <submittedName>
        <fullName evidence="4">Efflux RND transporter periplasmic adaptor subunit</fullName>
    </submittedName>
</protein>
<dbReference type="Pfam" id="PF25954">
    <property type="entry name" value="Beta-barrel_RND_2"/>
    <property type="match status" value="1"/>
</dbReference>
<dbReference type="GO" id="GO:0015562">
    <property type="term" value="F:efflux transmembrane transporter activity"/>
    <property type="evidence" value="ECO:0007669"/>
    <property type="project" value="TreeGrafter"/>
</dbReference>
<dbReference type="PANTHER" id="PTHR30469">
    <property type="entry name" value="MULTIDRUG RESISTANCE PROTEIN MDTA"/>
    <property type="match status" value="1"/>
</dbReference>
<name>A0A8X8GVB0_9RHOB</name>
<evidence type="ECO:0000259" key="3">
    <source>
        <dbReference type="Pfam" id="PF25954"/>
    </source>
</evidence>
<organism evidence="4 5">
    <name type="scientific">Fertoeibacter niger</name>
    <dbReference type="NCBI Taxonomy" id="2656921"/>
    <lineage>
        <taxon>Bacteria</taxon>
        <taxon>Pseudomonadati</taxon>
        <taxon>Pseudomonadota</taxon>
        <taxon>Alphaproteobacteria</taxon>
        <taxon>Rhodobacterales</taxon>
        <taxon>Paracoccaceae</taxon>
        <taxon>Fertoeibacter</taxon>
    </lineage>
</organism>
<comment type="similarity">
    <text evidence="1">Belongs to the membrane fusion protein (MFP) (TC 8.A.1) family.</text>
</comment>
<proteinExistence type="inferred from homology"/>
<evidence type="ECO:0000313" key="5">
    <source>
        <dbReference type="Proteomes" id="UP000484076"/>
    </source>
</evidence>
<dbReference type="EMBL" id="WHUT02000006">
    <property type="protein sequence ID" value="NUB45003.1"/>
    <property type="molecule type" value="Genomic_DNA"/>
</dbReference>
<accession>A0A8X8GVB0</accession>
<comment type="caution">
    <text evidence="4">The sequence shown here is derived from an EMBL/GenBank/DDBJ whole genome shotgun (WGS) entry which is preliminary data.</text>
</comment>
<dbReference type="PANTHER" id="PTHR30469:SF38">
    <property type="entry name" value="HLYD FAMILY SECRETION PROTEIN"/>
    <property type="match status" value="1"/>
</dbReference>
<reference evidence="4" key="1">
    <citation type="submission" date="2020-05" db="EMBL/GenBank/DDBJ databases">
        <title>Fertoebacter nigrum gen. nov., sp. nov., a new member of the family Rhodobacteraceae.</title>
        <authorList>
            <person name="Szuroczki S."/>
            <person name="Abbaszade G."/>
            <person name="Buni D."/>
            <person name="Schumann P."/>
            <person name="Toth E."/>
        </authorList>
    </citation>
    <scope>NUCLEOTIDE SEQUENCE</scope>
    <source>
        <strain evidence="4">RG-N-1a</strain>
    </source>
</reference>
<sequence>MPLPKMLDPAELFRVAPTDLRETIALSGEVRPLRRVTLSAEVGGVAAEVSPQPGEQVLAGATLLTIRRGDLQLALQGEEAAMARLVAERRHAAMALERTARLAERGATAPAALEQAQGAVAMLNAQIAAAQSRIVQAKANLARAQVVAPYDAHIISRWVEPGQLVNPGDALFELADLSVVSVMALVPIAQAGSLRAGLRAEFWFAENPSVRIPARLVRIGAETAPGTRAVPVWFEIDNRTHALPGGSFLIGEVVSRQEAQGVAVPRTALRPEGGTANVLAIREGVAVLVPVEPGADWPGDMVAVKGGLAAGDIITRLPLLNLAPGDPVRVVGE</sequence>
<dbReference type="SUPFAM" id="SSF111369">
    <property type="entry name" value="HlyD-like secretion proteins"/>
    <property type="match status" value="1"/>
</dbReference>
<keyword evidence="5" id="KW-1185">Reference proteome</keyword>
<evidence type="ECO:0000256" key="2">
    <source>
        <dbReference type="SAM" id="Coils"/>
    </source>
</evidence>
<gene>
    <name evidence="4" type="ORF">GEU84_011445</name>
</gene>
<dbReference type="Proteomes" id="UP000484076">
    <property type="component" value="Unassembled WGS sequence"/>
</dbReference>
<dbReference type="Gene3D" id="2.40.420.20">
    <property type="match status" value="1"/>
</dbReference>
<keyword evidence="2" id="KW-0175">Coiled coil</keyword>
<evidence type="ECO:0000256" key="1">
    <source>
        <dbReference type="ARBA" id="ARBA00009477"/>
    </source>
</evidence>